<sequence>MTAERSDASVVTEDGEVITPPPTLAIDATGLMLWPPGKGLAGIPRVESFLINAALADPDPCVDVVAFRSGEGRFRPLAPYEQEHVATGEISPRRVKRWPGRSMALSQAFAAVRQQPWDKREADRHLAKTVTNGRKGVAYRATRLLIRAYRLYRRARIRLGPSQDAPHRTAEAERSLVLISHHILTQEDRSAVSGAAGKLAFLCHDIIPALRPDLLGAGTGERRFGSYLEQLVRSGAPAFCASDEVGATLTDHMRKAGLEPPVVYRFPMPSILHETASRIGATSRIEAGEPFVLYCSTIEVRKNHILLARIWQQALEEGVKLPRLVCAGRWGWMIEPLRAYLKAHPGLLQSVTFTGLVSDEELIRYYRSASFGVFPSHIEGWGYGASECLDFGIPVIVSTTPSLIEATGGLMPAIESNDQTGWYAAIRRMAEDNAWRSSLAERIAQQHRPTPASASWAAIKAGLQASVAGNVAAAAPLQTTRLR</sequence>
<dbReference type="Pfam" id="PF13692">
    <property type="entry name" value="Glyco_trans_1_4"/>
    <property type="match status" value="1"/>
</dbReference>
<protein>
    <submittedName>
        <fullName evidence="2">Glycosyl transferases group 1</fullName>
    </submittedName>
</protein>
<accession>A0A1G5W235</accession>
<gene>
    <name evidence="2" type="ORF">SAMN02927914_01071</name>
</gene>
<dbReference type="RefSeq" id="WP_091575960.1">
    <property type="nucleotide sequence ID" value="NZ_FMXM01000003.1"/>
</dbReference>
<dbReference type="EMBL" id="FMXM01000003">
    <property type="protein sequence ID" value="SDA52183.1"/>
    <property type="molecule type" value="Genomic_DNA"/>
</dbReference>
<dbReference type="Gene3D" id="3.40.50.2000">
    <property type="entry name" value="Glycogen Phosphorylase B"/>
    <property type="match status" value="1"/>
</dbReference>
<dbReference type="SUPFAM" id="SSF53756">
    <property type="entry name" value="UDP-Glycosyltransferase/glycogen phosphorylase"/>
    <property type="match status" value="1"/>
</dbReference>
<dbReference type="GO" id="GO:0016757">
    <property type="term" value="F:glycosyltransferase activity"/>
    <property type="evidence" value="ECO:0007669"/>
    <property type="project" value="TreeGrafter"/>
</dbReference>
<dbReference type="Proteomes" id="UP000198588">
    <property type="component" value="Unassembled WGS sequence"/>
</dbReference>
<evidence type="ECO:0000313" key="2">
    <source>
        <dbReference type="EMBL" id="SDA52183.1"/>
    </source>
</evidence>
<reference evidence="2 3" key="1">
    <citation type="submission" date="2016-10" db="EMBL/GenBank/DDBJ databases">
        <authorList>
            <person name="de Groot N.N."/>
        </authorList>
    </citation>
    <scope>NUCLEOTIDE SEQUENCE [LARGE SCALE GENOMIC DNA]</scope>
    <source>
        <strain evidence="2 3">CGMCC 1.12097</strain>
    </source>
</reference>
<dbReference type="GO" id="GO:0009103">
    <property type="term" value="P:lipopolysaccharide biosynthetic process"/>
    <property type="evidence" value="ECO:0007669"/>
    <property type="project" value="TreeGrafter"/>
</dbReference>
<dbReference type="PANTHER" id="PTHR46401:SF2">
    <property type="entry name" value="GLYCOSYLTRANSFERASE WBBK-RELATED"/>
    <property type="match status" value="1"/>
</dbReference>
<dbReference type="PANTHER" id="PTHR46401">
    <property type="entry name" value="GLYCOSYLTRANSFERASE WBBK-RELATED"/>
    <property type="match status" value="1"/>
</dbReference>
<evidence type="ECO:0000256" key="1">
    <source>
        <dbReference type="ARBA" id="ARBA00022679"/>
    </source>
</evidence>
<dbReference type="AlphaFoldDB" id="A0A1G5W235"/>
<name>A0A1G5W235_9HYPH</name>
<organism evidence="2 3">
    <name type="scientific">Mesorhizobium qingshengii</name>
    <dbReference type="NCBI Taxonomy" id="1165689"/>
    <lineage>
        <taxon>Bacteria</taxon>
        <taxon>Pseudomonadati</taxon>
        <taxon>Pseudomonadota</taxon>
        <taxon>Alphaproteobacteria</taxon>
        <taxon>Hyphomicrobiales</taxon>
        <taxon>Phyllobacteriaceae</taxon>
        <taxon>Mesorhizobium</taxon>
    </lineage>
</organism>
<keyword evidence="1 2" id="KW-0808">Transferase</keyword>
<evidence type="ECO:0000313" key="3">
    <source>
        <dbReference type="Proteomes" id="UP000198588"/>
    </source>
</evidence>
<dbReference type="STRING" id="1165689.SAMN02927914_01071"/>
<proteinExistence type="predicted"/>
<dbReference type="OrthoDB" id="9790710at2"/>